<keyword evidence="3" id="KW-1185">Reference proteome</keyword>
<dbReference type="Proteomes" id="UP000822688">
    <property type="component" value="Chromosome 3"/>
</dbReference>
<sequence length="49" mass="5672">MWTGVVLCLNLLGLVNRDFLCLCKKQCCSNRRFSCWVIMLHLILNPVFG</sequence>
<reference evidence="2" key="1">
    <citation type="submission" date="2020-06" db="EMBL/GenBank/DDBJ databases">
        <title>WGS assembly of Ceratodon purpureus strain R40.</title>
        <authorList>
            <person name="Carey S.B."/>
            <person name="Jenkins J."/>
            <person name="Shu S."/>
            <person name="Lovell J.T."/>
            <person name="Sreedasyam A."/>
            <person name="Maumus F."/>
            <person name="Tiley G.P."/>
            <person name="Fernandez-Pozo N."/>
            <person name="Barry K."/>
            <person name="Chen C."/>
            <person name="Wang M."/>
            <person name="Lipzen A."/>
            <person name="Daum C."/>
            <person name="Saski C.A."/>
            <person name="Payton A.C."/>
            <person name="Mcbreen J.C."/>
            <person name="Conrad R.E."/>
            <person name="Kollar L.M."/>
            <person name="Olsson S."/>
            <person name="Huttunen S."/>
            <person name="Landis J.B."/>
            <person name="Wickett N.J."/>
            <person name="Johnson M.G."/>
            <person name="Rensing S.A."/>
            <person name="Grimwood J."/>
            <person name="Schmutz J."/>
            <person name="Mcdaniel S.F."/>
        </authorList>
    </citation>
    <scope>NUCLEOTIDE SEQUENCE</scope>
    <source>
        <strain evidence="2">R40</strain>
    </source>
</reference>
<feature type="chain" id="PRO_5035882523" evidence="1">
    <location>
        <begin position="18"/>
        <end position="49"/>
    </location>
</feature>
<name>A0A8T0IQF3_CERPU</name>
<evidence type="ECO:0000313" key="3">
    <source>
        <dbReference type="Proteomes" id="UP000822688"/>
    </source>
</evidence>
<gene>
    <name evidence="2" type="ORF">KC19_3G238100</name>
</gene>
<proteinExistence type="predicted"/>
<comment type="caution">
    <text evidence="2">The sequence shown here is derived from an EMBL/GenBank/DDBJ whole genome shotgun (WGS) entry which is preliminary data.</text>
</comment>
<keyword evidence="1" id="KW-0732">Signal</keyword>
<protein>
    <submittedName>
        <fullName evidence="2">Uncharacterized protein</fullName>
    </submittedName>
</protein>
<feature type="signal peptide" evidence="1">
    <location>
        <begin position="1"/>
        <end position="17"/>
    </location>
</feature>
<dbReference type="EMBL" id="CM026423">
    <property type="protein sequence ID" value="KAG0584838.1"/>
    <property type="molecule type" value="Genomic_DNA"/>
</dbReference>
<accession>A0A8T0IQF3</accession>
<dbReference type="AlphaFoldDB" id="A0A8T0IQF3"/>
<evidence type="ECO:0000313" key="2">
    <source>
        <dbReference type="EMBL" id="KAG0584838.1"/>
    </source>
</evidence>
<evidence type="ECO:0000256" key="1">
    <source>
        <dbReference type="SAM" id="SignalP"/>
    </source>
</evidence>
<organism evidence="2 3">
    <name type="scientific">Ceratodon purpureus</name>
    <name type="common">Fire moss</name>
    <name type="synonym">Dicranum purpureum</name>
    <dbReference type="NCBI Taxonomy" id="3225"/>
    <lineage>
        <taxon>Eukaryota</taxon>
        <taxon>Viridiplantae</taxon>
        <taxon>Streptophyta</taxon>
        <taxon>Embryophyta</taxon>
        <taxon>Bryophyta</taxon>
        <taxon>Bryophytina</taxon>
        <taxon>Bryopsida</taxon>
        <taxon>Dicranidae</taxon>
        <taxon>Pseudoditrichales</taxon>
        <taxon>Ditrichaceae</taxon>
        <taxon>Ceratodon</taxon>
    </lineage>
</organism>